<dbReference type="Proteomes" id="UP000183760">
    <property type="component" value="Unassembled WGS sequence"/>
</dbReference>
<evidence type="ECO:0000313" key="1">
    <source>
        <dbReference type="EMBL" id="GEN11171.1"/>
    </source>
</evidence>
<dbReference type="EMBL" id="BJXR01000044">
    <property type="protein sequence ID" value="GEN11171.1"/>
    <property type="molecule type" value="Genomic_DNA"/>
</dbReference>
<gene>
    <name evidence="1" type="ORF">MFU01_62080</name>
    <name evidence="2" type="ORF">SAMN05443572_11421</name>
</gene>
<sequence>MAAAQPALEQLKQASLREQACLCKKLDAQVEFTRIRESTSPVDAASSAGEVLSRAEAAIQTSVEDTQAGFTIAPLRFILDQYSPIDPQLTLAALDDGRTRLGVALNGVFSHADTSSPGAAGISFCSYDEVGYRKTLDDLGRALSRACHLVATLPPPPLDFPPDEEAALKHETWRIARHLCGVPGARPVAPPEASENSCKAAWTFEDAAHRVIGAARNEEVRLDKSRAADEEERTRFRERLAAVSDERDELVQHRAPNFLPSDTSLAQALRRNAWARSRFVVGIDGRMDFFPWKEGFNPAPNPEEDPLPKSQLAAWQVNLAGSWGHQRTFIKLGLRLEQERSAPTDELPPLSPGLSFKLTYTLGALAGSLTDPAGELLPIEGKLPPHVLLGVEGAIAFVNKRTAVHPYLVDNANAALWLEFRFTEKLAVRTGFQLDAKTVTRAEDTTTTPPTPELSKLQYSVPAFVLTALQF</sequence>
<dbReference type="Proteomes" id="UP000321514">
    <property type="component" value="Unassembled WGS sequence"/>
</dbReference>
<name>A0A511TAH5_MYXFU</name>
<dbReference type="AlphaFoldDB" id="A0A511TAH5"/>
<dbReference type="OrthoDB" id="9956374at2"/>
<reference evidence="2 3" key="1">
    <citation type="submission" date="2016-10" db="EMBL/GenBank/DDBJ databases">
        <authorList>
            <person name="Varghese N."/>
            <person name="Submissions S."/>
        </authorList>
    </citation>
    <scope>NUCLEOTIDE SEQUENCE [LARGE SCALE GENOMIC DNA]</scope>
    <source>
        <strain evidence="2 3">DSM 16525</strain>
    </source>
</reference>
<reference evidence="1 4" key="2">
    <citation type="submission" date="2019-07" db="EMBL/GenBank/DDBJ databases">
        <title>Whole genome shotgun sequence of Myxococcus fulvus NBRC 100333.</title>
        <authorList>
            <person name="Hosoyama A."/>
            <person name="Uohara A."/>
            <person name="Ohji S."/>
            <person name="Ichikawa N."/>
        </authorList>
    </citation>
    <scope>NUCLEOTIDE SEQUENCE [LARGE SCALE GENOMIC DNA]</scope>
    <source>
        <strain evidence="1 4">NBRC 100333</strain>
    </source>
</reference>
<evidence type="ECO:0000313" key="2">
    <source>
        <dbReference type="EMBL" id="SEU39392.1"/>
    </source>
</evidence>
<protein>
    <submittedName>
        <fullName evidence="1">Uncharacterized protein</fullName>
    </submittedName>
</protein>
<dbReference type="RefSeq" id="WP_143097466.1">
    <property type="nucleotide sequence ID" value="NZ_BJXR01000044.1"/>
</dbReference>
<keyword evidence="3" id="KW-1185">Reference proteome</keyword>
<comment type="caution">
    <text evidence="1">The sequence shown here is derived from an EMBL/GenBank/DDBJ whole genome shotgun (WGS) entry which is preliminary data.</text>
</comment>
<dbReference type="EMBL" id="FOIB01000014">
    <property type="protein sequence ID" value="SEU39392.1"/>
    <property type="molecule type" value="Genomic_DNA"/>
</dbReference>
<organism evidence="1 4">
    <name type="scientific">Myxococcus fulvus</name>
    <dbReference type="NCBI Taxonomy" id="33"/>
    <lineage>
        <taxon>Bacteria</taxon>
        <taxon>Pseudomonadati</taxon>
        <taxon>Myxococcota</taxon>
        <taxon>Myxococcia</taxon>
        <taxon>Myxococcales</taxon>
        <taxon>Cystobacterineae</taxon>
        <taxon>Myxococcaceae</taxon>
        <taxon>Myxococcus</taxon>
    </lineage>
</organism>
<evidence type="ECO:0000313" key="4">
    <source>
        <dbReference type="Proteomes" id="UP000321514"/>
    </source>
</evidence>
<proteinExistence type="predicted"/>
<accession>A0A511TAH5</accession>
<evidence type="ECO:0000313" key="3">
    <source>
        <dbReference type="Proteomes" id="UP000183760"/>
    </source>
</evidence>